<reference evidence="2" key="1">
    <citation type="submission" date="2021-11" db="EMBL/GenBank/DDBJ databases">
        <authorList>
            <person name="Schell T."/>
        </authorList>
    </citation>
    <scope>NUCLEOTIDE SEQUENCE</scope>
    <source>
        <strain evidence="2">M5</strain>
    </source>
</reference>
<keyword evidence="3" id="KW-1185">Reference proteome</keyword>
<dbReference type="AlphaFoldDB" id="A0A8J2RW28"/>
<dbReference type="EMBL" id="CAKKLH010000292">
    <property type="protein sequence ID" value="CAH0109589.1"/>
    <property type="molecule type" value="Genomic_DNA"/>
</dbReference>
<accession>A0A8J2RW28</accession>
<evidence type="ECO:0000256" key="1">
    <source>
        <dbReference type="SAM" id="Phobius"/>
    </source>
</evidence>
<keyword evidence="1" id="KW-0812">Transmembrane</keyword>
<sequence>MKQPASPDDTLNLQLITSTGVQSVLDRLKAVLSYYTSFHYRLSSLSVKGYRGGESRDRPAAVQRQSALRSSIPLNVLIFGLNFLLLQMPLQDR</sequence>
<keyword evidence="1" id="KW-1133">Transmembrane helix</keyword>
<gene>
    <name evidence="2" type="ORF">DGAL_LOCUS13070</name>
</gene>
<protein>
    <submittedName>
        <fullName evidence="2">Uncharacterized protein</fullName>
    </submittedName>
</protein>
<proteinExistence type="predicted"/>
<keyword evidence="1" id="KW-0472">Membrane</keyword>
<organism evidence="2 3">
    <name type="scientific">Daphnia galeata</name>
    <dbReference type="NCBI Taxonomy" id="27404"/>
    <lineage>
        <taxon>Eukaryota</taxon>
        <taxon>Metazoa</taxon>
        <taxon>Ecdysozoa</taxon>
        <taxon>Arthropoda</taxon>
        <taxon>Crustacea</taxon>
        <taxon>Branchiopoda</taxon>
        <taxon>Diplostraca</taxon>
        <taxon>Cladocera</taxon>
        <taxon>Anomopoda</taxon>
        <taxon>Daphniidae</taxon>
        <taxon>Daphnia</taxon>
    </lineage>
</organism>
<feature type="transmembrane region" description="Helical" evidence="1">
    <location>
        <begin position="72"/>
        <end position="90"/>
    </location>
</feature>
<evidence type="ECO:0000313" key="2">
    <source>
        <dbReference type="EMBL" id="CAH0109589.1"/>
    </source>
</evidence>
<evidence type="ECO:0000313" key="3">
    <source>
        <dbReference type="Proteomes" id="UP000789390"/>
    </source>
</evidence>
<comment type="caution">
    <text evidence="2">The sequence shown here is derived from an EMBL/GenBank/DDBJ whole genome shotgun (WGS) entry which is preliminary data.</text>
</comment>
<name>A0A8J2RW28_9CRUS</name>
<dbReference type="Proteomes" id="UP000789390">
    <property type="component" value="Unassembled WGS sequence"/>
</dbReference>